<evidence type="ECO:0000256" key="14">
    <source>
        <dbReference type="ARBA" id="ARBA00034100"/>
    </source>
</evidence>
<evidence type="ECO:0000256" key="2">
    <source>
        <dbReference type="ARBA" id="ARBA00008685"/>
    </source>
</evidence>
<gene>
    <name evidence="18" type="ORF">LAZ67_1000322</name>
</gene>
<evidence type="ECO:0000256" key="11">
    <source>
        <dbReference type="ARBA" id="ARBA00023257"/>
    </source>
</evidence>
<evidence type="ECO:0000256" key="7">
    <source>
        <dbReference type="ARBA" id="ARBA00023065"/>
    </source>
</evidence>
<keyword evidence="5 15" id="KW-1133">Transmembrane helix</keyword>
<keyword evidence="8 15" id="KW-0472">Membrane</keyword>
<keyword evidence="12" id="KW-1071">Ligand-gated ion channel</keyword>
<keyword evidence="3" id="KW-0813">Transport</keyword>
<feature type="domain" description="Ionotropic glutamate receptor L-glutamate and glycine-binding" evidence="17">
    <location>
        <begin position="360"/>
        <end position="428"/>
    </location>
</feature>
<proteinExistence type="inferred from homology"/>
<dbReference type="InterPro" id="IPR019594">
    <property type="entry name" value="Glu/Gly-bd"/>
</dbReference>
<dbReference type="Pfam" id="PF01094">
    <property type="entry name" value="ANF_receptor"/>
    <property type="match status" value="1"/>
</dbReference>
<accession>A0ABY6JVF4</accession>
<keyword evidence="19" id="KW-1185">Reference proteome</keyword>
<dbReference type="InterPro" id="IPR001320">
    <property type="entry name" value="Iontro_rcpt_C"/>
</dbReference>
<dbReference type="Gene3D" id="3.40.190.10">
    <property type="entry name" value="Periplasmic binding protein-like II"/>
    <property type="match status" value="1"/>
</dbReference>
<keyword evidence="7" id="KW-0406">Ion transport</keyword>
<evidence type="ECO:0000313" key="18">
    <source>
        <dbReference type="EMBL" id="UYV60187.1"/>
    </source>
</evidence>
<keyword evidence="6" id="KW-0770">Synapse</keyword>
<feature type="domain" description="Ionotropic glutamate receptor C-terminal" evidence="16">
    <location>
        <begin position="350"/>
        <end position="547"/>
    </location>
</feature>
<comment type="subcellular location">
    <subcellularLocation>
        <location evidence="1">Membrane</location>
        <topology evidence="1">Multi-pass membrane protein</topology>
    </subcellularLocation>
    <subcellularLocation>
        <location evidence="14">Postsynaptic cell membrane</location>
    </subcellularLocation>
</comment>
<keyword evidence="11" id="KW-0628">Postsynaptic cell membrane</keyword>
<dbReference type="InterPro" id="IPR028082">
    <property type="entry name" value="Peripla_BP_I"/>
</dbReference>
<evidence type="ECO:0000256" key="3">
    <source>
        <dbReference type="ARBA" id="ARBA00022448"/>
    </source>
</evidence>
<name>A0ABY6JVF4_9ARAC</name>
<evidence type="ECO:0000256" key="12">
    <source>
        <dbReference type="ARBA" id="ARBA00023286"/>
    </source>
</evidence>
<dbReference type="Pfam" id="PF00060">
    <property type="entry name" value="Lig_chan"/>
    <property type="match status" value="1"/>
</dbReference>
<evidence type="ECO:0000256" key="1">
    <source>
        <dbReference type="ARBA" id="ARBA00004141"/>
    </source>
</evidence>
<evidence type="ECO:0000256" key="9">
    <source>
        <dbReference type="ARBA" id="ARBA00023170"/>
    </source>
</evidence>
<keyword evidence="10" id="KW-0325">Glycoprotein</keyword>
<dbReference type="SMART" id="SM00079">
    <property type="entry name" value="PBPe"/>
    <property type="match status" value="1"/>
</dbReference>
<evidence type="ECO:0000259" key="17">
    <source>
        <dbReference type="SMART" id="SM00918"/>
    </source>
</evidence>
<evidence type="ECO:0000256" key="8">
    <source>
        <dbReference type="ARBA" id="ARBA00023136"/>
    </source>
</evidence>
<evidence type="ECO:0000313" key="19">
    <source>
        <dbReference type="Proteomes" id="UP001235939"/>
    </source>
</evidence>
<evidence type="ECO:0000256" key="6">
    <source>
        <dbReference type="ARBA" id="ARBA00023018"/>
    </source>
</evidence>
<dbReference type="PANTHER" id="PTHR18966">
    <property type="entry name" value="IONOTROPIC GLUTAMATE RECEPTOR"/>
    <property type="match status" value="1"/>
</dbReference>
<evidence type="ECO:0000256" key="15">
    <source>
        <dbReference type="SAM" id="Phobius"/>
    </source>
</evidence>
<dbReference type="Pfam" id="PF10613">
    <property type="entry name" value="Lig_chan-Glu_bd"/>
    <property type="match status" value="1"/>
</dbReference>
<dbReference type="SUPFAM" id="SSF53850">
    <property type="entry name" value="Periplasmic binding protein-like II"/>
    <property type="match status" value="1"/>
</dbReference>
<dbReference type="EMBL" id="CP092863">
    <property type="protein sequence ID" value="UYV60187.1"/>
    <property type="molecule type" value="Genomic_DNA"/>
</dbReference>
<dbReference type="SMART" id="SM00918">
    <property type="entry name" value="Lig_chan-Glu_bd"/>
    <property type="match status" value="1"/>
</dbReference>
<evidence type="ECO:0000256" key="10">
    <source>
        <dbReference type="ARBA" id="ARBA00023180"/>
    </source>
</evidence>
<comment type="similarity">
    <text evidence="2">Belongs to the glutamate-gated ion channel (TC 1.A.10.1) family.</text>
</comment>
<feature type="transmembrane region" description="Helical" evidence="15">
    <location>
        <begin position="483"/>
        <end position="502"/>
    </location>
</feature>
<evidence type="ECO:0000256" key="5">
    <source>
        <dbReference type="ARBA" id="ARBA00022989"/>
    </source>
</evidence>
<keyword evidence="13" id="KW-0407">Ion channel</keyword>
<reference evidence="18 19" key="1">
    <citation type="submission" date="2022-01" db="EMBL/GenBank/DDBJ databases">
        <title>A chromosomal length assembly of Cordylochernes scorpioides.</title>
        <authorList>
            <person name="Zeh D."/>
            <person name="Zeh J."/>
        </authorList>
    </citation>
    <scope>NUCLEOTIDE SEQUENCE [LARGE SCALE GENOMIC DNA]</scope>
    <source>
        <strain evidence="18">IN4F17</strain>
        <tissue evidence="18">Whole Body</tissue>
    </source>
</reference>
<dbReference type="InterPro" id="IPR015683">
    <property type="entry name" value="Ionotropic_Glu_rcpt"/>
</dbReference>
<dbReference type="InterPro" id="IPR001828">
    <property type="entry name" value="ANF_lig-bd_rcpt"/>
</dbReference>
<evidence type="ECO:0000256" key="4">
    <source>
        <dbReference type="ARBA" id="ARBA00022692"/>
    </source>
</evidence>
<evidence type="ECO:0000256" key="13">
    <source>
        <dbReference type="ARBA" id="ARBA00023303"/>
    </source>
</evidence>
<organism evidence="18 19">
    <name type="scientific">Cordylochernes scorpioides</name>
    <dbReference type="NCBI Taxonomy" id="51811"/>
    <lineage>
        <taxon>Eukaryota</taxon>
        <taxon>Metazoa</taxon>
        <taxon>Ecdysozoa</taxon>
        <taxon>Arthropoda</taxon>
        <taxon>Chelicerata</taxon>
        <taxon>Arachnida</taxon>
        <taxon>Pseudoscorpiones</taxon>
        <taxon>Cheliferoidea</taxon>
        <taxon>Chernetidae</taxon>
        <taxon>Cordylochernes</taxon>
    </lineage>
</organism>
<dbReference type="SUPFAM" id="SSF53822">
    <property type="entry name" value="Periplasmic binding protein-like I"/>
    <property type="match status" value="1"/>
</dbReference>
<evidence type="ECO:0000259" key="16">
    <source>
        <dbReference type="SMART" id="SM00079"/>
    </source>
</evidence>
<sequence>MREPITRKYVVLDCSASTAQEVIVNHVQNIYMGRRNYHYLLTNLVRLYPNTVVHLNGTVQVLLYLLTNLERLDHDSIVHIYVKVQVSLYAPTNLIRLDPKYGSTYKWYGASTIICPTNLVICRIVDIARRQRHHCDDGDRLKFAAPPLLTLGHRVSHSMMQQKHSLWELRRQQPAGAALMYDGTRVILDAYTRLLQKKPDKFRNNFRRGEVYNNGTKGMDCRKHPVMAWEHGDSIFKALSKYDLNQIIQIDLSTISPVISDQCFKCDLYVQTHMDGLTGQVQFDDSGFRKNFSIDIVEMNVSSVMVKNCKIDVKLSFVKQIASWSDVQGLQIMPSNVNVSNTTEKSETTEYIVTSILEEPYLMMKTADKDEVLKGNERFHGYCKDLADLIAETLMINYTLKLVNDSKYGGLDSRAKAGWNGMVGELIRKEADIAIAPLTITSARERVIDFTKPFMSLGISIMIKKPMKKKPGVFSFMNPLSEKIWLCIIFAYIGVSFVLFLVSRFSPVEWKIEESFVGPATTNDFSLYNSLWFSLGAFMQQGCDICPRNIKKDILDNIME</sequence>
<protein>
    <submittedName>
        <fullName evidence="18">GRIA2</fullName>
    </submittedName>
</protein>
<keyword evidence="9" id="KW-0675">Receptor</keyword>
<dbReference type="Proteomes" id="UP001235939">
    <property type="component" value="Chromosome 01"/>
</dbReference>
<dbReference type="Gene3D" id="1.10.287.70">
    <property type="match status" value="1"/>
</dbReference>
<keyword evidence="4 15" id="KW-0812">Transmembrane</keyword>
<dbReference type="Gene3D" id="3.40.50.2300">
    <property type="match status" value="2"/>
</dbReference>